<evidence type="ECO:0008006" key="2">
    <source>
        <dbReference type="Google" id="ProtNLM"/>
    </source>
</evidence>
<sequence length="108" mass="12040">GLSNRAVINAVKTLEAKNIIIANRRIDKEKGNLPTTYSLNILPPYEKSSQGGSEETSQGLMKKVHTQNTVLQNIDNNVNVTQYPQKHIKKSKAAFFTGLIKKMVEETN</sequence>
<feature type="non-terminal residue" evidence="1">
    <location>
        <position position="1"/>
    </location>
</feature>
<evidence type="ECO:0000313" key="1">
    <source>
        <dbReference type="EMBL" id="GAH85263.1"/>
    </source>
</evidence>
<accession>X1KTD8</accession>
<organism evidence="1">
    <name type="scientific">marine sediment metagenome</name>
    <dbReference type="NCBI Taxonomy" id="412755"/>
    <lineage>
        <taxon>unclassified sequences</taxon>
        <taxon>metagenomes</taxon>
        <taxon>ecological metagenomes</taxon>
    </lineage>
</organism>
<name>X1KTD8_9ZZZZ</name>
<reference evidence="1" key="1">
    <citation type="journal article" date="2014" name="Front. Microbiol.">
        <title>High frequency of phylogenetically diverse reductive dehalogenase-homologous genes in deep subseafloor sedimentary metagenomes.</title>
        <authorList>
            <person name="Kawai M."/>
            <person name="Futagami T."/>
            <person name="Toyoda A."/>
            <person name="Takaki Y."/>
            <person name="Nishi S."/>
            <person name="Hori S."/>
            <person name="Arai W."/>
            <person name="Tsubouchi T."/>
            <person name="Morono Y."/>
            <person name="Uchiyama I."/>
            <person name="Ito T."/>
            <person name="Fujiyama A."/>
            <person name="Inagaki F."/>
            <person name="Takami H."/>
        </authorList>
    </citation>
    <scope>NUCLEOTIDE SEQUENCE</scope>
    <source>
        <strain evidence="1">Expedition CK06-06</strain>
    </source>
</reference>
<dbReference type="EMBL" id="BARU01041141">
    <property type="protein sequence ID" value="GAH85263.1"/>
    <property type="molecule type" value="Genomic_DNA"/>
</dbReference>
<dbReference type="AlphaFoldDB" id="X1KTD8"/>
<comment type="caution">
    <text evidence="1">The sequence shown here is derived from an EMBL/GenBank/DDBJ whole genome shotgun (WGS) entry which is preliminary data.</text>
</comment>
<proteinExistence type="predicted"/>
<protein>
    <recommendedName>
        <fullName evidence="2">Bacteriophage lambda Replication protein O N-terminal domain-containing protein</fullName>
    </recommendedName>
</protein>
<gene>
    <name evidence="1" type="ORF">S03H2_63481</name>
</gene>